<dbReference type="AlphaFoldDB" id="A0A3A4R3A3"/>
<name>A0A3A4R3A3_9BACT</name>
<dbReference type="EMBL" id="QZJZ01000026">
    <property type="protein sequence ID" value="RJP60580.1"/>
    <property type="molecule type" value="Genomic_DNA"/>
</dbReference>
<dbReference type="Proteomes" id="UP000266426">
    <property type="component" value="Unassembled WGS sequence"/>
</dbReference>
<organism evidence="1 2">
    <name type="scientific">Candidatus Auribacter fodinae</name>
    <dbReference type="NCBI Taxonomy" id="2093366"/>
    <lineage>
        <taxon>Bacteria</taxon>
        <taxon>Pseudomonadati</taxon>
        <taxon>Candidatus Auribacterota</taxon>
        <taxon>Candidatus Auribacteria</taxon>
        <taxon>Candidatus Auribacterales</taxon>
        <taxon>Candidatus Auribacteraceae</taxon>
        <taxon>Candidatus Auribacter</taxon>
    </lineage>
</organism>
<proteinExistence type="predicted"/>
<dbReference type="InterPro" id="IPR027396">
    <property type="entry name" value="DsrEFH-like"/>
</dbReference>
<protein>
    <submittedName>
        <fullName evidence="1">Uncharacterized protein</fullName>
    </submittedName>
</protein>
<comment type="caution">
    <text evidence="1">The sequence shown here is derived from an EMBL/GenBank/DDBJ whole genome shotgun (WGS) entry which is preliminary data.</text>
</comment>
<dbReference type="SUPFAM" id="SSF75169">
    <property type="entry name" value="DsrEFH-like"/>
    <property type="match status" value="1"/>
</dbReference>
<evidence type="ECO:0000313" key="2">
    <source>
        <dbReference type="Proteomes" id="UP000266426"/>
    </source>
</evidence>
<reference evidence="1 2" key="1">
    <citation type="journal article" date="2017" name="ISME J.">
        <title>Energy and carbon metabolisms in a deep terrestrial subsurface fluid microbial community.</title>
        <authorList>
            <person name="Momper L."/>
            <person name="Jungbluth S.P."/>
            <person name="Lee M.D."/>
            <person name="Amend J.P."/>
        </authorList>
    </citation>
    <scope>NUCLEOTIDE SEQUENCE [LARGE SCALE GENOMIC DNA]</scope>
    <source>
        <strain evidence="1">SURF_26</strain>
    </source>
</reference>
<gene>
    <name evidence="1" type="ORF">C4541_03725</name>
</gene>
<accession>A0A3A4R3A3</accession>
<evidence type="ECO:0000313" key="1">
    <source>
        <dbReference type="EMBL" id="RJP60580.1"/>
    </source>
</evidence>
<sequence length="135" mass="15212">MEIDKELERQVLLAPVWNQKDDQHPDIILLITSDTLGKESPELGKRLMYSFLYSLTEMPPRVRSIILINSAVKLALKKSKVLEPLLLLYENKVGILICEESVHYYSSVGEVAAGRTVNMYTIANILISSSHVLSI</sequence>